<feature type="non-terminal residue" evidence="4">
    <location>
        <position position="610"/>
    </location>
</feature>
<accession>A0ABS2YM24</accession>
<feature type="region of interest" description="Disordered" evidence="1">
    <location>
        <begin position="211"/>
        <end position="286"/>
    </location>
</feature>
<proteinExistence type="predicted"/>
<feature type="compositionally biased region" description="Polar residues" evidence="1">
    <location>
        <begin position="22"/>
        <end position="36"/>
    </location>
</feature>
<dbReference type="Gene3D" id="1.20.120.1920">
    <property type="entry name" value="UBAP1 SOUBA domain"/>
    <property type="match status" value="1"/>
</dbReference>
<feature type="domain" description="UBA" evidence="2">
    <location>
        <begin position="497"/>
        <end position="538"/>
    </location>
</feature>
<feature type="compositionally biased region" description="Polar residues" evidence="1">
    <location>
        <begin position="217"/>
        <end position="226"/>
    </location>
</feature>
<dbReference type="Proteomes" id="UP001166093">
    <property type="component" value="Unassembled WGS sequence"/>
</dbReference>
<dbReference type="InterPro" id="IPR009060">
    <property type="entry name" value="UBA-like_sf"/>
</dbReference>
<name>A0ABS2YM24_POLSP</name>
<dbReference type="InterPro" id="IPR038870">
    <property type="entry name" value="UBAP1"/>
</dbReference>
<dbReference type="PROSITE" id="PS51497">
    <property type="entry name" value="UMA"/>
    <property type="match status" value="1"/>
</dbReference>
<feature type="region of interest" description="Disordered" evidence="1">
    <location>
        <begin position="1"/>
        <end position="92"/>
    </location>
</feature>
<keyword evidence="5" id="KW-1185">Reference proteome</keyword>
<evidence type="ECO:0000256" key="1">
    <source>
        <dbReference type="SAM" id="MobiDB-lite"/>
    </source>
</evidence>
<dbReference type="Pfam" id="PF22567">
    <property type="entry name" value="UBA_9"/>
    <property type="match status" value="1"/>
</dbReference>
<dbReference type="PROSITE" id="PS50030">
    <property type="entry name" value="UBA"/>
    <property type="match status" value="2"/>
</dbReference>
<dbReference type="InterPro" id="IPR042575">
    <property type="entry name" value="UBAP1_C"/>
</dbReference>
<sequence length="610" mass="66510">MVLETRARPPLSRLGSACLRPSGTTGNNTRSRSAIKQQQQRQQPRGRRARPGNQPAVTSLEDTLRNRKRQRRASRHRQQGTSPDLRGDVRQERAGDIETRWRAATKQEVDLGFTKTCFIGVSKKSAEETRSTPSDTHEAVERGPVSYLEDVSFKIGDKFRSPGKVGLPIGFCVPDCAPLLSESQYDFSLEMRTIQWAEELDRIRVAQERAKLKASGEGQQQASETGSAREDSSQTALPVPPPPAINPVMAGLRHNDILTPLPAPSLSGPRHREPSPPPQHNSGFNLADFECEEDPFDKLELKTINDKEELRSILQLQAVSPPKQPDPDCEPKPLISKHLHKPNGLVTLLQLDEPGGHISCSSLGPRGPLAAFPCNIRSLSFPKFSESEDELPPAYNNHKSYSTADAVTRGPGLPNGTSASVLGALLHGRSNGQPPLHSLQGDPPRTQPSSLAGHTQNGAATQSNSLKAAGAAEAVSVAAATPPAVLGDYCSHLLALSPSERQCVETIVSMGYSYESVIGAMQKRGQSLEQVLDYLFVHGRLCERGFEAGAVEECLEMYQCSEEKALQFLQLMSKFQEMGFEPGTIKEVLVVHNNNQEKALEDLMARAEAS</sequence>
<reference evidence="4" key="1">
    <citation type="journal article" date="2021" name="Cell">
        <title>Tracing the genetic footprints of vertebrate landing in non-teleost ray-finned fishes.</title>
        <authorList>
            <person name="Bi X."/>
            <person name="Wang K."/>
            <person name="Yang L."/>
            <person name="Pan H."/>
            <person name="Jiang H."/>
            <person name="Wei Q."/>
            <person name="Fang M."/>
            <person name="Yu H."/>
            <person name="Zhu C."/>
            <person name="Cai Y."/>
            <person name="He Y."/>
            <person name="Gan X."/>
            <person name="Zeng H."/>
            <person name="Yu D."/>
            <person name="Zhu Y."/>
            <person name="Jiang H."/>
            <person name="Qiu Q."/>
            <person name="Yang H."/>
            <person name="Zhang Y.E."/>
            <person name="Wang W."/>
            <person name="Zhu M."/>
            <person name="He S."/>
            <person name="Zhang G."/>
        </authorList>
    </citation>
    <scope>NUCLEOTIDE SEQUENCE</scope>
    <source>
        <strain evidence="4">Pddl_001</strain>
    </source>
</reference>
<dbReference type="EMBL" id="JAAWVQ010162325">
    <property type="protein sequence ID" value="MBN3286987.1"/>
    <property type="molecule type" value="Genomic_DNA"/>
</dbReference>
<evidence type="ECO:0000313" key="4">
    <source>
        <dbReference type="EMBL" id="MBN3286987.1"/>
    </source>
</evidence>
<evidence type="ECO:0000313" key="5">
    <source>
        <dbReference type="Proteomes" id="UP001166093"/>
    </source>
</evidence>
<dbReference type="InterPro" id="IPR049467">
    <property type="entry name" value="UBAP-1-like_UBA2"/>
</dbReference>
<evidence type="ECO:0000259" key="2">
    <source>
        <dbReference type="PROSITE" id="PS50030"/>
    </source>
</evidence>
<feature type="non-terminal residue" evidence="4">
    <location>
        <position position="1"/>
    </location>
</feature>
<comment type="caution">
    <text evidence="4">The sequence shown here is derived from an EMBL/GenBank/DDBJ whole genome shotgun (WGS) entry which is preliminary data.</text>
</comment>
<feature type="domain" description="UMA" evidence="3">
    <location>
        <begin position="148"/>
        <end position="194"/>
    </location>
</feature>
<dbReference type="CDD" id="cd14316">
    <property type="entry name" value="UBA2_UBAP1_like"/>
    <property type="match status" value="1"/>
</dbReference>
<dbReference type="CDD" id="cd14315">
    <property type="entry name" value="UBA1_UBAP1"/>
    <property type="match status" value="1"/>
</dbReference>
<dbReference type="InterPro" id="IPR015940">
    <property type="entry name" value="UBA"/>
</dbReference>
<dbReference type="InterPro" id="IPR023340">
    <property type="entry name" value="UMA"/>
</dbReference>
<dbReference type="Pfam" id="PF21267">
    <property type="entry name" value="UBAP-1_UBA2"/>
    <property type="match status" value="1"/>
</dbReference>
<feature type="domain" description="UBA" evidence="2">
    <location>
        <begin position="559"/>
        <end position="606"/>
    </location>
</feature>
<dbReference type="PANTHER" id="PTHR15960:SF2">
    <property type="entry name" value="UBIQUITIN-ASSOCIATED PROTEIN 1"/>
    <property type="match status" value="1"/>
</dbReference>
<dbReference type="SUPFAM" id="SSF46934">
    <property type="entry name" value="UBA-like"/>
    <property type="match status" value="2"/>
</dbReference>
<gene>
    <name evidence="4" type="primary">Ubap1_1</name>
    <name evidence="4" type="ORF">GTO93_0011022</name>
</gene>
<dbReference type="PANTHER" id="PTHR15960">
    <property type="entry name" value="LD44032P"/>
    <property type="match status" value="1"/>
</dbReference>
<feature type="region of interest" description="Disordered" evidence="1">
    <location>
        <begin position="426"/>
        <end position="465"/>
    </location>
</feature>
<feature type="compositionally biased region" description="Polar residues" evidence="1">
    <location>
        <begin position="447"/>
        <end position="465"/>
    </location>
</feature>
<organism evidence="4 5">
    <name type="scientific">Polyodon spathula</name>
    <name type="common">North American paddlefish</name>
    <name type="synonym">Squalus spathula</name>
    <dbReference type="NCBI Taxonomy" id="7913"/>
    <lineage>
        <taxon>Eukaryota</taxon>
        <taxon>Metazoa</taxon>
        <taxon>Chordata</taxon>
        <taxon>Craniata</taxon>
        <taxon>Vertebrata</taxon>
        <taxon>Euteleostomi</taxon>
        <taxon>Actinopterygii</taxon>
        <taxon>Chondrostei</taxon>
        <taxon>Acipenseriformes</taxon>
        <taxon>Polyodontidae</taxon>
        <taxon>Polyodon</taxon>
    </lineage>
</organism>
<protein>
    <submittedName>
        <fullName evidence="4">UBAP1 protein</fullName>
    </submittedName>
</protein>
<evidence type="ECO:0000259" key="3">
    <source>
        <dbReference type="PROSITE" id="PS51497"/>
    </source>
</evidence>
<feature type="compositionally biased region" description="Basic residues" evidence="1">
    <location>
        <begin position="66"/>
        <end position="78"/>
    </location>
</feature>